<proteinExistence type="predicted"/>
<reference evidence="2 3" key="1">
    <citation type="journal article" date="2020" name="Nat. Food">
        <title>A phased Vanilla planifolia genome enables genetic improvement of flavour and production.</title>
        <authorList>
            <person name="Hasing T."/>
            <person name="Tang H."/>
            <person name="Brym M."/>
            <person name="Khazi F."/>
            <person name="Huang T."/>
            <person name="Chambers A.H."/>
        </authorList>
    </citation>
    <scope>NUCLEOTIDE SEQUENCE [LARGE SCALE GENOMIC DNA]</scope>
    <source>
        <tissue evidence="2">Leaf</tissue>
    </source>
</reference>
<feature type="compositionally biased region" description="Basic and acidic residues" evidence="1">
    <location>
        <begin position="99"/>
        <end position="120"/>
    </location>
</feature>
<dbReference type="EMBL" id="JADCNM010000010">
    <property type="protein sequence ID" value="KAG0465499.1"/>
    <property type="molecule type" value="Genomic_DNA"/>
</dbReference>
<protein>
    <submittedName>
        <fullName evidence="2">Uncharacterized protein</fullName>
    </submittedName>
</protein>
<feature type="region of interest" description="Disordered" evidence="1">
    <location>
        <begin position="1"/>
        <end position="49"/>
    </location>
</feature>
<sequence length="120" mass="12703">MASTSSRNRCHGGGLHGSGDFTRSLSPTGRFFSGAGNMGRFSSPTGVNSAFASSSATAFSVSPASTFASRCCDFPPPIRLSDPHQPRRVPALPLARPIRRQESTDLPRRSASEDLHVLAD</sequence>
<dbReference type="Proteomes" id="UP000639772">
    <property type="component" value="Chromosome 10"/>
</dbReference>
<dbReference type="AlphaFoldDB" id="A0A835Q4H3"/>
<evidence type="ECO:0000256" key="1">
    <source>
        <dbReference type="SAM" id="MobiDB-lite"/>
    </source>
</evidence>
<organism evidence="2 3">
    <name type="scientific">Vanilla planifolia</name>
    <name type="common">Vanilla</name>
    <dbReference type="NCBI Taxonomy" id="51239"/>
    <lineage>
        <taxon>Eukaryota</taxon>
        <taxon>Viridiplantae</taxon>
        <taxon>Streptophyta</taxon>
        <taxon>Embryophyta</taxon>
        <taxon>Tracheophyta</taxon>
        <taxon>Spermatophyta</taxon>
        <taxon>Magnoliopsida</taxon>
        <taxon>Liliopsida</taxon>
        <taxon>Asparagales</taxon>
        <taxon>Orchidaceae</taxon>
        <taxon>Vanilloideae</taxon>
        <taxon>Vanilleae</taxon>
        <taxon>Vanilla</taxon>
    </lineage>
</organism>
<comment type="caution">
    <text evidence="2">The sequence shown here is derived from an EMBL/GenBank/DDBJ whole genome shotgun (WGS) entry which is preliminary data.</text>
</comment>
<accession>A0A835Q4H3</accession>
<name>A0A835Q4H3_VANPL</name>
<feature type="region of interest" description="Disordered" evidence="1">
    <location>
        <begin position="76"/>
        <end position="120"/>
    </location>
</feature>
<evidence type="ECO:0000313" key="2">
    <source>
        <dbReference type="EMBL" id="KAG0465499.1"/>
    </source>
</evidence>
<evidence type="ECO:0000313" key="3">
    <source>
        <dbReference type="Proteomes" id="UP000639772"/>
    </source>
</evidence>
<gene>
    <name evidence="2" type="ORF">HPP92_019663</name>
</gene>